<proteinExistence type="predicted"/>
<feature type="domain" description="Reverse transcriptase" evidence="5">
    <location>
        <begin position="97"/>
        <end position="253"/>
    </location>
</feature>
<dbReference type="OrthoDB" id="5919961at2759"/>
<keyword evidence="3" id="KW-0540">Nuclease</keyword>
<dbReference type="InterPro" id="IPR021109">
    <property type="entry name" value="Peptidase_aspartic_dom_sf"/>
</dbReference>
<evidence type="ECO:0000313" key="7">
    <source>
        <dbReference type="Proteomes" id="UP000580250"/>
    </source>
</evidence>
<evidence type="ECO:0000256" key="3">
    <source>
        <dbReference type="ARBA" id="ARBA00022722"/>
    </source>
</evidence>
<dbReference type="InterPro" id="IPR001969">
    <property type="entry name" value="Aspartic_peptidase_AS"/>
</dbReference>
<dbReference type="GO" id="GO:0004519">
    <property type="term" value="F:endonuclease activity"/>
    <property type="evidence" value="ECO:0007669"/>
    <property type="project" value="UniProtKB-KW"/>
</dbReference>
<dbReference type="InterPro" id="IPR043128">
    <property type="entry name" value="Rev_trsase/Diguanyl_cyclase"/>
</dbReference>
<dbReference type="Gene3D" id="3.30.70.270">
    <property type="match status" value="1"/>
</dbReference>
<protein>
    <recommendedName>
        <fullName evidence="5">Reverse transcriptase domain-containing protein</fullName>
    </recommendedName>
</protein>
<keyword evidence="1" id="KW-0808">Transferase</keyword>
<dbReference type="PANTHER" id="PTHR37984:SF5">
    <property type="entry name" value="PROTEIN NYNRIN-LIKE"/>
    <property type="match status" value="1"/>
</dbReference>
<dbReference type="SUPFAM" id="SSF50630">
    <property type="entry name" value="Acid proteases"/>
    <property type="match status" value="1"/>
</dbReference>
<dbReference type="CDD" id="cd01647">
    <property type="entry name" value="RT_LTR"/>
    <property type="match status" value="1"/>
</dbReference>
<dbReference type="PROSITE" id="PS00141">
    <property type="entry name" value="ASP_PROTEASE"/>
    <property type="match status" value="1"/>
</dbReference>
<dbReference type="PROSITE" id="PS50878">
    <property type="entry name" value="RT_POL"/>
    <property type="match status" value="1"/>
</dbReference>
<dbReference type="InterPro" id="IPR050951">
    <property type="entry name" value="Retrovirus_Pol_polyprotein"/>
</dbReference>
<evidence type="ECO:0000256" key="2">
    <source>
        <dbReference type="ARBA" id="ARBA00022695"/>
    </source>
</evidence>
<evidence type="ECO:0000256" key="4">
    <source>
        <dbReference type="ARBA" id="ARBA00022759"/>
    </source>
</evidence>
<dbReference type="InterPro" id="IPR043502">
    <property type="entry name" value="DNA/RNA_pol_sf"/>
</dbReference>
<dbReference type="Gene3D" id="3.10.10.10">
    <property type="entry name" value="HIV Type 1 Reverse Transcriptase, subunit A, domain 1"/>
    <property type="match status" value="1"/>
</dbReference>
<dbReference type="GO" id="GO:0016779">
    <property type="term" value="F:nucleotidyltransferase activity"/>
    <property type="evidence" value="ECO:0007669"/>
    <property type="project" value="UniProtKB-KW"/>
</dbReference>
<keyword evidence="4" id="KW-0255">Endonuclease</keyword>
<accession>A0A6V7UEJ6</accession>
<sequence length="253" mass="28664">MALISKVKTWWENHECNVKNSVDILHVSMSVKPNWLTKKVLVNGNEVEFILDSGAQISCISEVTWRNIGSPKLTGCLRPVPIRVKDTIEKELSRLSEIGAIKLIEFANWAAPILAFKKANGKTRVCMDYSTGLNNAIELDRHPLPKPSEIWAEIHGSKVFSQLDLRDAYLQIELDEQSKKVACINTHKGLFEVQRLPFGVKSAPGIFQRLMDKLISGIPRVFAYLDDLIIVSKNIEDHKVQLFEIFDRIEKGD</sequence>
<dbReference type="PANTHER" id="PTHR37984">
    <property type="entry name" value="PROTEIN CBG26694"/>
    <property type="match status" value="1"/>
</dbReference>
<reference evidence="6 7" key="1">
    <citation type="submission" date="2020-08" db="EMBL/GenBank/DDBJ databases">
        <authorList>
            <person name="Koutsovoulos G."/>
            <person name="Danchin GJ E."/>
        </authorList>
    </citation>
    <scope>NUCLEOTIDE SEQUENCE [LARGE SCALE GENOMIC DNA]</scope>
</reference>
<dbReference type="GO" id="GO:0006508">
    <property type="term" value="P:proteolysis"/>
    <property type="evidence" value="ECO:0007669"/>
    <property type="project" value="InterPro"/>
</dbReference>
<dbReference type="EMBL" id="CAJEWN010000059">
    <property type="protein sequence ID" value="CAD2155650.1"/>
    <property type="molecule type" value="Genomic_DNA"/>
</dbReference>
<keyword evidence="2" id="KW-0548">Nucleotidyltransferase</keyword>
<dbReference type="InterPro" id="IPR000477">
    <property type="entry name" value="RT_dom"/>
</dbReference>
<dbReference type="AlphaFoldDB" id="A0A6V7UEJ6"/>
<evidence type="ECO:0000259" key="5">
    <source>
        <dbReference type="PROSITE" id="PS50878"/>
    </source>
</evidence>
<dbReference type="SUPFAM" id="SSF56672">
    <property type="entry name" value="DNA/RNA polymerases"/>
    <property type="match status" value="1"/>
</dbReference>
<dbReference type="Proteomes" id="UP000580250">
    <property type="component" value="Unassembled WGS sequence"/>
</dbReference>
<evidence type="ECO:0000256" key="1">
    <source>
        <dbReference type="ARBA" id="ARBA00022679"/>
    </source>
</evidence>
<dbReference type="GO" id="GO:0004190">
    <property type="term" value="F:aspartic-type endopeptidase activity"/>
    <property type="evidence" value="ECO:0007669"/>
    <property type="project" value="InterPro"/>
</dbReference>
<keyword evidence="4" id="KW-0378">Hydrolase</keyword>
<name>A0A6V7UEJ6_MELEN</name>
<evidence type="ECO:0000313" key="6">
    <source>
        <dbReference type="EMBL" id="CAD2155650.1"/>
    </source>
</evidence>
<organism evidence="6 7">
    <name type="scientific">Meloidogyne enterolobii</name>
    <name type="common">Root-knot nematode worm</name>
    <name type="synonym">Meloidogyne mayaguensis</name>
    <dbReference type="NCBI Taxonomy" id="390850"/>
    <lineage>
        <taxon>Eukaryota</taxon>
        <taxon>Metazoa</taxon>
        <taxon>Ecdysozoa</taxon>
        <taxon>Nematoda</taxon>
        <taxon>Chromadorea</taxon>
        <taxon>Rhabditida</taxon>
        <taxon>Tylenchina</taxon>
        <taxon>Tylenchomorpha</taxon>
        <taxon>Tylenchoidea</taxon>
        <taxon>Meloidogynidae</taxon>
        <taxon>Meloidogyninae</taxon>
        <taxon>Meloidogyne</taxon>
    </lineage>
</organism>
<gene>
    <name evidence="6" type="ORF">MENT_LOCUS11955</name>
</gene>
<dbReference type="Pfam" id="PF00078">
    <property type="entry name" value="RVT_1"/>
    <property type="match status" value="1"/>
</dbReference>
<comment type="caution">
    <text evidence="6">The sequence shown here is derived from an EMBL/GenBank/DDBJ whole genome shotgun (WGS) entry which is preliminary data.</text>
</comment>